<comment type="subcellular location">
    <subcellularLocation>
        <location evidence="1">Nucleus</location>
        <location evidence="1">Nucleoplasm</location>
    </subcellularLocation>
</comment>
<evidence type="ECO:0000256" key="6">
    <source>
        <dbReference type="ARBA" id="ARBA00023015"/>
    </source>
</evidence>
<name>A0A9P0NBM3_APHGO</name>
<evidence type="ECO:0000256" key="3">
    <source>
        <dbReference type="ARBA" id="ARBA00022723"/>
    </source>
</evidence>
<reference evidence="14" key="2">
    <citation type="submission" date="2022-10" db="EMBL/GenBank/DDBJ databases">
        <authorList>
            <consortium name="ENA_rothamsted_submissions"/>
            <consortium name="culmorum"/>
            <person name="King R."/>
        </authorList>
    </citation>
    <scope>NUCLEOTIDE SEQUENCE</scope>
</reference>
<dbReference type="InterPro" id="IPR006612">
    <property type="entry name" value="THAP_Znf"/>
</dbReference>
<dbReference type="EMBL" id="OU899034">
    <property type="protein sequence ID" value="CAH1715343.1"/>
    <property type="molecule type" value="Genomic_DNA"/>
</dbReference>
<keyword evidence="7" id="KW-0175">Coiled coil</keyword>
<dbReference type="AlphaFoldDB" id="A0A9P0NBM3"/>
<evidence type="ECO:0000256" key="4">
    <source>
        <dbReference type="ARBA" id="ARBA00022771"/>
    </source>
</evidence>
<dbReference type="GO" id="GO:0005654">
    <property type="term" value="C:nucleoplasm"/>
    <property type="evidence" value="ECO:0007669"/>
    <property type="project" value="UniProtKB-SubCell"/>
</dbReference>
<dbReference type="Proteomes" id="UP001154329">
    <property type="component" value="Chromosome 1"/>
</dbReference>
<proteinExistence type="inferred from homology"/>
<evidence type="ECO:0000256" key="7">
    <source>
        <dbReference type="ARBA" id="ARBA00023054"/>
    </source>
</evidence>
<evidence type="ECO:0000256" key="10">
    <source>
        <dbReference type="ARBA" id="ARBA00023242"/>
    </source>
</evidence>
<dbReference type="OrthoDB" id="6587753at2759"/>
<protein>
    <recommendedName>
        <fullName evidence="13">THAP-type domain-containing protein</fullName>
    </recommendedName>
</protein>
<keyword evidence="11" id="KW-0131">Cell cycle</keyword>
<feature type="domain" description="THAP-type" evidence="13">
    <location>
        <begin position="1"/>
        <end position="104"/>
    </location>
</feature>
<evidence type="ECO:0000313" key="14">
    <source>
        <dbReference type="EMBL" id="CAH1715343.1"/>
    </source>
</evidence>
<evidence type="ECO:0000259" key="13">
    <source>
        <dbReference type="PROSITE" id="PS50950"/>
    </source>
</evidence>
<dbReference type="GO" id="GO:0043565">
    <property type="term" value="F:sequence-specific DNA binding"/>
    <property type="evidence" value="ECO:0007669"/>
    <property type="project" value="InterPro"/>
</dbReference>
<evidence type="ECO:0000256" key="8">
    <source>
        <dbReference type="ARBA" id="ARBA00023125"/>
    </source>
</evidence>
<keyword evidence="5" id="KW-0862">Zinc</keyword>
<keyword evidence="10" id="KW-0539">Nucleus</keyword>
<dbReference type="Pfam" id="PF05485">
    <property type="entry name" value="THAP"/>
    <property type="match status" value="1"/>
</dbReference>
<sequence>MSRNCFVPHCHEGNKSQIKKNKLLGIKRKTMFKAPKDALLLEIWAKAIQRTDKKLRPGIDSVCEKHFDETCVHRYFETKMADGSIHLIERGRLSLKKNAVPSRFPDLPQSLTMIEPINKTKLNNISSTIDNVSETYNNLKDTLINMKLPAEWFFCCAHNSLVLGYLDSNHELVKKIIISSNDLNVKVSIKNKQIIIPQKPVTCVDDIQKILKTVDDVKMCTES</sequence>
<comment type="similarity">
    <text evidence="2">Belongs to the THAP1 family.</text>
</comment>
<keyword evidence="4 12" id="KW-0863">Zinc-finger</keyword>
<evidence type="ECO:0000256" key="11">
    <source>
        <dbReference type="ARBA" id="ARBA00023306"/>
    </source>
</evidence>
<dbReference type="InterPro" id="IPR026516">
    <property type="entry name" value="THAP1/10"/>
</dbReference>
<dbReference type="GO" id="GO:0008270">
    <property type="term" value="F:zinc ion binding"/>
    <property type="evidence" value="ECO:0007669"/>
    <property type="project" value="UniProtKB-KW"/>
</dbReference>
<evidence type="ECO:0000256" key="2">
    <source>
        <dbReference type="ARBA" id="ARBA00006177"/>
    </source>
</evidence>
<gene>
    <name evidence="14" type="ORF">APHIGO_LOCUS3139</name>
</gene>
<dbReference type="PANTHER" id="PTHR46600">
    <property type="entry name" value="THAP DOMAIN-CONTAINING"/>
    <property type="match status" value="1"/>
</dbReference>
<evidence type="ECO:0000256" key="1">
    <source>
        <dbReference type="ARBA" id="ARBA00004642"/>
    </source>
</evidence>
<evidence type="ECO:0000256" key="5">
    <source>
        <dbReference type="ARBA" id="ARBA00022833"/>
    </source>
</evidence>
<organism evidence="14 15">
    <name type="scientific">Aphis gossypii</name>
    <name type="common">Cotton aphid</name>
    <dbReference type="NCBI Taxonomy" id="80765"/>
    <lineage>
        <taxon>Eukaryota</taxon>
        <taxon>Metazoa</taxon>
        <taxon>Ecdysozoa</taxon>
        <taxon>Arthropoda</taxon>
        <taxon>Hexapoda</taxon>
        <taxon>Insecta</taxon>
        <taxon>Pterygota</taxon>
        <taxon>Neoptera</taxon>
        <taxon>Paraneoptera</taxon>
        <taxon>Hemiptera</taxon>
        <taxon>Sternorrhyncha</taxon>
        <taxon>Aphidomorpha</taxon>
        <taxon>Aphidoidea</taxon>
        <taxon>Aphididae</taxon>
        <taxon>Aphidini</taxon>
        <taxon>Aphis</taxon>
        <taxon>Aphis</taxon>
    </lineage>
</organism>
<dbReference type="PANTHER" id="PTHR46600:SF1">
    <property type="entry name" value="THAP DOMAIN-CONTAINING PROTEIN 1"/>
    <property type="match status" value="1"/>
</dbReference>
<keyword evidence="8 12" id="KW-0238">DNA-binding</keyword>
<dbReference type="SUPFAM" id="SSF57716">
    <property type="entry name" value="Glucocorticoid receptor-like (DNA-binding domain)"/>
    <property type="match status" value="1"/>
</dbReference>
<accession>A0A9P0NBM3</accession>
<evidence type="ECO:0000256" key="12">
    <source>
        <dbReference type="PROSITE-ProRule" id="PRU00309"/>
    </source>
</evidence>
<evidence type="ECO:0000256" key="9">
    <source>
        <dbReference type="ARBA" id="ARBA00023163"/>
    </source>
</evidence>
<reference evidence="14" key="1">
    <citation type="submission" date="2022-02" db="EMBL/GenBank/DDBJ databases">
        <authorList>
            <person name="King R."/>
        </authorList>
    </citation>
    <scope>NUCLEOTIDE SEQUENCE</scope>
</reference>
<dbReference type="PROSITE" id="PS50950">
    <property type="entry name" value="ZF_THAP"/>
    <property type="match status" value="1"/>
</dbReference>
<keyword evidence="9" id="KW-0804">Transcription</keyword>
<dbReference type="SMART" id="SM00692">
    <property type="entry name" value="DM3"/>
    <property type="match status" value="1"/>
</dbReference>
<dbReference type="SMART" id="SM00980">
    <property type="entry name" value="THAP"/>
    <property type="match status" value="1"/>
</dbReference>
<evidence type="ECO:0000313" key="15">
    <source>
        <dbReference type="Proteomes" id="UP001154329"/>
    </source>
</evidence>
<keyword evidence="6" id="KW-0805">Transcription regulation</keyword>
<keyword evidence="3" id="KW-0479">Metal-binding</keyword>
<keyword evidence="15" id="KW-1185">Reference proteome</keyword>